<dbReference type="InterPro" id="IPR029151">
    <property type="entry name" value="Sensor-like_sf"/>
</dbReference>
<dbReference type="Gene3D" id="1.10.287.130">
    <property type="match status" value="1"/>
</dbReference>
<dbReference type="InterPro" id="IPR003661">
    <property type="entry name" value="HisK_dim/P_dom"/>
</dbReference>
<evidence type="ECO:0000256" key="10">
    <source>
        <dbReference type="ARBA" id="ARBA00022840"/>
    </source>
</evidence>
<dbReference type="Pfam" id="PF02518">
    <property type="entry name" value="HATPase_c"/>
    <property type="match status" value="1"/>
</dbReference>
<reference evidence="17" key="1">
    <citation type="submission" date="2018-09" db="EMBL/GenBank/DDBJ databases">
        <authorList>
            <person name="Tuo L."/>
        </authorList>
    </citation>
    <scope>NUCLEOTIDE SEQUENCE [LARGE SCALE GENOMIC DNA]</scope>
    <source>
        <strain evidence="17">M2BS4Y-1</strain>
    </source>
</reference>
<dbReference type="Gene3D" id="3.30.565.10">
    <property type="entry name" value="Histidine kinase-like ATPase, C-terminal domain"/>
    <property type="match status" value="1"/>
</dbReference>
<dbReference type="OrthoDB" id="7568856at2"/>
<comment type="catalytic activity">
    <reaction evidence="1">
        <text>ATP + protein L-histidine = ADP + protein N-phospho-L-histidine.</text>
        <dbReference type="EC" id="2.7.13.3"/>
    </reaction>
</comment>
<keyword evidence="14" id="KW-0472">Membrane</keyword>
<dbReference type="CDD" id="cd00075">
    <property type="entry name" value="HATPase"/>
    <property type="match status" value="1"/>
</dbReference>
<dbReference type="SUPFAM" id="SSF47384">
    <property type="entry name" value="Homodimeric domain of signal transducing histidine kinase"/>
    <property type="match status" value="1"/>
</dbReference>
<dbReference type="GO" id="GO:0000155">
    <property type="term" value="F:phosphorelay sensor kinase activity"/>
    <property type="evidence" value="ECO:0007669"/>
    <property type="project" value="InterPro"/>
</dbReference>
<proteinExistence type="predicted"/>
<dbReference type="Proteomes" id="UP000265750">
    <property type="component" value="Unassembled WGS sequence"/>
</dbReference>
<evidence type="ECO:0000256" key="9">
    <source>
        <dbReference type="ARBA" id="ARBA00022777"/>
    </source>
</evidence>
<accession>A0A3A1WNJ5</accession>
<keyword evidence="8" id="KW-0547">Nucleotide-binding</keyword>
<evidence type="ECO:0000256" key="5">
    <source>
        <dbReference type="ARBA" id="ARBA00022553"/>
    </source>
</evidence>
<evidence type="ECO:0000256" key="14">
    <source>
        <dbReference type="SAM" id="Phobius"/>
    </source>
</evidence>
<dbReference type="PANTHER" id="PTHR43065:SF46">
    <property type="entry name" value="C4-DICARBOXYLATE TRANSPORT SENSOR PROTEIN DCTB"/>
    <property type="match status" value="1"/>
</dbReference>
<dbReference type="InterPro" id="IPR003594">
    <property type="entry name" value="HATPase_dom"/>
</dbReference>
<name>A0A3A1WNJ5_9HYPH</name>
<dbReference type="InterPro" id="IPR036890">
    <property type="entry name" value="HATPase_C_sf"/>
</dbReference>
<dbReference type="PROSITE" id="PS50109">
    <property type="entry name" value="HIS_KIN"/>
    <property type="match status" value="1"/>
</dbReference>
<dbReference type="InterPro" id="IPR017055">
    <property type="entry name" value="Sig_transdc_His_kinase_DctB"/>
</dbReference>
<evidence type="ECO:0000256" key="7">
    <source>
        <dbReference type="ARBA" id="ARBA00022692"/>
    </source>
</evidence>
<organism evidence="16 17">
    <name type="scientific">Aureimonas flava</name>
    <dbReference type="NCBI Taxonomy" id="2320271"/>
    <lineage>
        <taxon>Bacteria</taxon>
        <taxon>Pseudomonadati</taxon>
        <taxon>Pseudomonadota</taxon>
        <taxon>Alphaproteobacteria</taxon>
        <taxon>Hyphomicrobiales</taxon>
        <taxon>Aurantimonadaceae</taxon>
        <taxon>Aureimonas</taxon>
    </lineage>
</organism>
<gene>
    <name evidence="16" type="ORF">D3218_07630</name>
</gene>
<dbReference type="Gene3D" id="6.10.250.3020">
    <property type="match status" value="1"/>
</dbReference>
<dbReference type="GO" id="GO:0005524">
    <property type="term" value="F:ATP binding"/>
    <property type="evidence" value="ECO:0007669"/>
    <property type="project" value="UniProtKB-KW"/>
</dbReference>
<keyword evidence="5" id="KW-0597">Phosphoprotein</keyword>
<keyword evidence="11 14" id="KW-1133">Transmembrane helix</keyword>
<evidence type="ECO:0000313" key="16">
    <source>
        <dbReference type="EMBL" id="RIY02154.1"/>
    </source>
</evidence>
<dbReference type="EC" id="2.7.13.3" evidence="3"/>
<dbReference type="Pfam" id="PF00512">
    <property type="entry name" value="HisKA"/>
    <property type="match status" value="1"/>
</dbReference>
<dbReference type="PIRSF" id="PIRSF036431">
    <property type="entry name" value="STHK_DctB"/>
    <property type="match status" value="1"/>
</dbReference>
<evidence type="ECO:0000313" key="17">
    <source>
        <dbReference type="Proteomes" id="UP000265750"/>
    </source>
</evidence>
<dbReference type="SUPFAM" id="SSF55874">
    <property type="entry name" value="ATPase domain of HSP90 chaperone/DNA topoisomerase II/histidine kinase"/>
    <property type="match status" value="1"/>
</dbReference>
<dbReference type="PRINTS" id="PR00344">
    <property type="entry name" value="BCTRLSENSOR"/>
</dbReference>
<dbReference type="InterPro" id="IPR036097">
    <property type="entry name" value="HisK_dim/P_sf"/>
</dbReference>
<keyword evidence="12" id="KW-0902">Two-component regulatory system</keyword>
<keyword evidence="9 16" id="KW-0418">Kinase</keyword>
<evidence type="ECO:0000256" key="8">
    <source>
        <dbReference type="ARBA" id="ARBA00022741"/>
    </source>
</evidence>
<feature type="coiled-coil region" evidence="13">
    <location>
        <begin position="395"/>
        <end position="443"/>
    </location>
</feature>
<dbReference type="AlphaFoldDB" id="A0A3A1WNJ5"/>
<dbReference type="Gene3D" id="3.30.450.20">
    <property type="entry name" value="PAS domain"/>
    <property type="match status" value="2"/>
</dbReference>
<dbReference type="SMART" id="SM00387">
    <property type="entry name" value="HATPase_c"/>
    <property type="match status" value="1"/>
</dbReference>
<sequence length="664" mass="72299">MGGEASTTRVATCVPTLCRGGIRPAQSSPRRTAFYQDGQFVRISTRHSWTLCDIPHAMNTPSPSPQHRRLFRLAVSGGLLAVAVMTWLAAGALADRATLAILGERADTSLPLAMAVLRSEVDKQRVVPAILSEDPDIRDILAAPSGAGTDRVNQRLEELRRTTGATVLYLLNAQGLAIAASNYAEPTSFVGSDYAFRPYFRKAMATGAGAQYALGTVSGRAGLYLARRVDLGGRALGVVVLKVEFGDIERDWAAGGNVVFVTGDQGIVLATTQADWRYRAMEPVPADLAARIRDSLQFGAAPLTPLGIQHRRGTVAATRTDDRRRFVAAEDRLDDPVLDWTLHLWVPADAALAQARLSYRLQGLASLLLVSTAGFLVARRRRYLRRRQETMRVAALELERRVEERTAELREANRRLVEESRTRQAAEERVETLRRSLDQANRLASLGQITAGVAHEINQPVAAIRTYAENAVQFLERGDADTTRRNLGNVVGLTERIGRITDTLKGHARRGSSRLEPVNLAEAVDGAIMVLQGRLDTAGVPIARDADLARYVVIGERVRLEQVLVNLLQNALDAMDDRTDGRIWIETAARGDTVRLAVRDNGPGIPPERLATLFTPFSTSKPRGLGLGLVIVKDILSEWGGTLGAESRPGEGATFTACLRIARS</sequence>
<evidence type="ECO:0000256" key="1">
    <source>
        <dbReference type="ARBA" id="ARBA00000085"/>
    </source>
</evidence>
<keyword evidence="17" id="KW-1185">Reference proteome</keyword>
<dbReference type="EMBL" id="QYRN01000003">
    <property type="protein sequence ID" value="RIY02154.1"/>
    <property type="molecule type" value="Genomic_DNA"/>
</dbReference>
<comment type="subcellular location">
    <subcellularLocation>
        <location evidence="2">Cell membrane</location>
        <topology evidence="2">Multi-pass membrane protein</topology>
    </subcellularLocation>
</comment>
<evidence type="ECO:0000256" key="12">
    <source>
        <dbReference type="ARBA" id="ARBA00023012"/>
    </source>
</evidence>
<dbReference type="GO" id="GO:0005886">
    <property type="term" value="C:plasma membrane"/>
    <property type="evidence" value="ECO:0007669"/>
    <property type="project" value="UniProtKB-SubCell"/>
</dbReference>
<evidence type="ECO:0000259" key="15">
    <source>
        <dbReference type="PROSITE" id="PS50109"/>
    </source>
</evidence>
<protein>
    <recommendedName>
        <fullName evidence="3">histidine kinase</fullName>
        <ecNumber evidence="3">2.7.13.3</ecNumber>
    </recommendedName>
</protein>
<evidence type="ECO:0000256" key="11">
    <source>
        <dbReference type="ARBA" id="ARBA00022989"/>
    </source>
</evidence>
<comment type="caution">
    <text evidence="16">The sequence shown here is derived from an EMBL/GenBank/DDBJ whole genome shotgun (WGS) entry which is preliminary data.</text>
</comment>
<keyword evidence="13" id="KW-0175">Coiled coil</keyword>
<feature type="domain" description="Histidine kinase" evidence="15">
    <location>
        <begin position="452"/>
        <end position="663"/>
    </location>
</feature>
<dbReference type="InterPro" id="IPR004358">
    <property type="entry name" value="Sig_transdc_His_kin-like_C"/>
</dbReference>
<keyword evidence="6" id="KW-0808">Transferase</keyword>
<evidence type="ECO:0000256" key="13">
    <source>
        <dbReference type="SAM" id="Coils"/>
    </source>
</evidence>
<dbReference type="SUPFAM" id="SSF103190">
    <property type="entry name" value="Sensory domain-like"/>
    <property type="match status" value="1"/>
</dbReference>
<keyword evidence="7 14" id="KW-0812">Transmembrane</keyword>
<dbReference type="CDD" id="cd00082">
    <property type="entry name" value="HisKA"/>
    <property type="match status" value="1"/>
</dbReference>
<evidence type="ECO:0000256" key="3">
    <source>
        <dbReference type="ARBA" id="ARBA00012438"/>
    </source>
</evidence>
<dbReference type="PANTHER" id="PTHR43065">
    <property type="entry name" value="SENSOR HISTIDINE KINASE"/>
    <property type="match status" value="1"/>
</dbReference>
<evidence type="ECO:0000256" key="4">
    <source>
        <dbReference type="ARBA" id="ARBA00022475"/>
    </source>
</evidence>
<keyword evidence="4" id="KW-1003">Cell membrane</keyword>
<dbReference type="InterPro" id="IPR005467">
    <property type="entry name" value="His_kinase_dom"/>
</dbReference>
<evidence type="ECO:0000256" key="2">
    <source>
        <dbReference type="ARBA" id="ARBA00004651"/>
    </source>
</evidence>
<keyword evidence="10" id="KW-0067">ATP-binding</keyword>
<feature type="transmembrane region" description="Helical" evidence="14">
    <location>
        <begin position="70"/>
        <end position="90"/>
    </location>
</feature>
<dbReference type="SMART" id="SM00388">
    <property type="entry name" value="HisKA"/>
    <property type="match status" value="1"/>
</dbReference>
<evidence type="ECO:0000256" key="6">
    <source>
        <dbReference type="ARBA" id="ARBA00022679"/>
    </source>
</evidence>